<dbReference type="InterPro" id="IPR015943">
    <property type="entry name" value="WD40/YVTN_repeat-like_dom_sf"/>
</dbReference>
<dbReference type="Gene3D" id="2.130.10.10">
    <property type="entry name" value="YVTN repeat-like/Quinoprotein amine dehydrogenase"/>
    <property type="match status" value="4"/>
</dbReference>
<keyword evidence="7" id="KW-1185">Reference proteome</keyword>
<dbReference type="PROSITE" id="PS50082">
    <property type="entry name" value="WD_REPEATS_2"/>
    <property type="match status" value="5"/>
</dbReference>
<dbReference type="SMART" id="SM00320">
    <property type="entry name" value="WD40"/>
    <property type="match status" value="8"/>
</dbReference>
<evidence type="ECO:0000313" key="6">
    <source>
        <dbReference type="EMBL" id="KAF2857558.1"/>
    </source>
</evidence>
<evidence type="ECO:0000259" key="5">
    <source>
        <dbReference type="PROSITE" id="PS50837"/>
    </source>
</evidence>
<dbReference type="PANTHER" id="PTHR19879">
    <property type="entry name" value="TRANSCRIPTION INITIATION FACTOR TFIID"/>
    <property type="match status" value="1"/>
</dbReference>
<keyword evidence="2" id="KW-0677">Repeat</keyword>
<dbReference type="InterPro" id="IPR027417">
    <property type="entry name" value="P-loop_NTPase"/>
</dbReference>
<dbReference type="SUPFAM" id="SSF52540">
    <property type="entry name" value="P-loop containing nucleoside triphosphate hydrolases"/>
    <property type="match status" value="1"/>
</dbReference>
<organism evidence="6 7">
    <name type="scientific">Piedraia hortae CBS 480.64</name>
    <dbReference type="NCBI Taxonomy" id="1314780"/>
    <lineage>
        <taxon>Eukaryota</taxon>
        <taxon>Fungi</taxon>
        <taxon>Dikarya</taxon>
        <taxon>Ascomycota</taxon>
        <taxon>Pezizomycotina</taxon>
        <taxon>Dothideomycetes</taxon>
        <taxon>Dothideomycetidae</taxon>
        <taxon>Capnodiales</taxon>
        <taxon>Piedraiaceae</taxon>
        <taxon>Piedraia</taxon>
    </lineage>
</organism>
<evidence type="ECO:0000256" key="1">
    <source>
        <dbReference type="ARBA" id="ARBA00022574"/>
    </source>
</evidence>
<dbReference type="Pfam" id="PF24883">
    <property type="entry name" value="NPHP3_N"/>
    <property type="match status" value="1"/>
</dbReference>
<protein>
    <recommendedName>
        <fullName evidence="5">NACHT domain-containing protein</fullName>
    </recommendedName>
</protein>
<sequence>MPEEHSLCGSVEKSKLAIRSDLPSGSSDAVPSAAQLSPHVVPQLGKLKKLALKYAKDLRQLCDQVFRKLNEAERIVLLTKLDSDGDGTDDLKVIMKNAKALSKTEKLDEDNKTLYLIKKFRNSLIWLYNYRDSGQTLVSMHPMPAAGIWAGINALIVIAVKHKEQQKALIDALEAVVHTSKSLNVYHEWFCKLKPSQLSNALSDDLIELYAQVYRIVANAILAQSAGSLGRFWKAILGSNKFTEFKTRCEELSMRVRDRLRDCDRDETSAWRLQDELKRGVQKVEDKVDMASLSLDFSKLDVADKATYKASVSFCLDGARVKILVDIMDWAKDSGDPKILWLNGKAGTGKSTIARTVARNLDEADVGGEKCIVASFFFKRSQENERNIACLVPTLAKQLAHKMPSLKISIATALRDDAELAGARMEYQFEKLLQLPFESIMQQSRRTERVILVIDSLDECGDVKGIEKIVPLLAHLTKVSSVNLRVMITTRPDRTTRGIFNKMDSQLRMMMDLDGMQEESIENDLRVFFNVELAQIRDKSKSQGFDDLGDSWPGESNFEALVQRSKPVFIVASTICKFIDDGSPRSRLQEMLSQRPEDFSSHMEQTYLPILRYASLGTHGKQRRSWMRQFSNIVKPLILLEQPLSANSLAELLKCSLNDIREVLDPLRSVLHVPAENSDPIIPYHLSFREFLVDLDGEARAQFGIDEEETHRLLLDKCLDLLRGIFTDRGMSGGAIEGGMCGPMCPGTSPYRISRETIREHISEAVEYAARYWPSHLIQSNPGSKELENLDGFLMTHFLHWIETMSWMGEVHEVCGILNQVLTHAFSRTGELMFKQKHQTHDLKVFLDDAKQWIRAFANAINILPLQTYLYALIGSPSNSVLRARFKHVIERSTDICVTPNEGWNVLALSPPFIAGISSVAISEAGNTVAASLDNGYVCLWDVDLDTSEDLYCVDEDEDHIQKLFFTPSGDELVSISSDCVRMINVKTKSEQVLFEKRTHPDSIVGITQNLQLVALESEDHIVLHDVKTNEESFRISQNVGQHSPVIFSPDGGMLAFTSSDYSVRVWSTQSREEMSVLPGGSSHVQCLAFSPDGSRLASGDEDGTVRVWDTNTWSQTEMRELRGSPSQLAFTPRGEGLVVSFVKETGYDLLAMGESEWFNCDVRRTISAIASSSGSNKMVIGQYDGQLVIHDLSDELTRLQSQAFLSEITAMTALADGHTIAIGMKGVSLQLLDIEKVPHQGRVLEGHTDYVTVMKLSPDGRKLATGSDDKSVRLWDTDQAVQVSVMVGHSSWVTALAFSPDGDRIASGSDDRTVRVWNARTGNQESIFTEHLAALRTVTFSPNGSTVASGDKDGSARLWSAKDGNHISSSTRDDAIATCNEDVNFDEDPFTRVDKNVFSEDGCSVATLSSGSDQNHAVRVWDARTGDLKSIILGLMFPPAVSFSPAGKVVVAGQWTRTAWRWRAKIETLDFDLYWPNGQAVLRAPFSENHVEDGQNVEPSVGQWFEAHYPEFPVYKPHFCTTFPPWNIWEGRLTYGGCDVFLTPYREPYHAFWEDSIVFGADVDKLTVIRFISEWLAKVRELQQYCYCSELWIEDPPFRPFLDFDSDIEESPSENAYSAENPPEGSCSNEGSSKEDR</sequence>
<evidence type="ECO:0000256" key="4">
    <source>
        <dbReference type="SAM" id="MobiDB-lite"/>
    </source>
</evidence>
<feature type="repeat" description="WD" evidence="3">
    <location>
        <begin position="1046"/>
        <end position="1077"/>
    </location>
</feature>
<dbReference type="PROSITE" id="PS50294">
    <property type="entry name" value="WD_REPEATS_REGION"/>
    <property type="match status" value="4"/>
</dbReference>
<evidence type="ECO:0000313" key="7">
    <source>
        <dbReference type="Proteomes" id="UP000799421"/>
    </source>
</evidence>
<dbReference type="PROSITE" id="PS50837">
    <property type="entry name" value="NACHT"/>
    <property type="match status" value="1"/>
</dbReference>
<dbReference type="PRINTS" id="PR00320">
    <property type="entry name" value="GPROTEINBRPT"/>
</dbReference>
<reference evidence="6" key="1">
    <citation type="journal article" date="2020" name="Stud. Mycol.">
        <title>101 Dothideomycetes genomes: a test case for predicting lifestyles and emergence of pathogens.</title>
        <authorList>
            <person name="Haridas S."/>
            <person name="Albert R."/>
            <person name="Binder M."/>
            <person name="Bloem J."/>
            <person name="Labutti K."/>
            <person name="Salamov A."/>
            <person name="Andreopoulos B."/>
            <person name="Baker S."/>
            <person name="Barry K."/>
            <person name="Bills G."/>
            <person name="Bluhm B."/>
            <person name="Cannon C."/>
            <person name="Castanera R."/>
            <person name="Culley D."/>
            <person name="Daum C."/>
            <person name="Ezra D."/>
            <person name="Gonzalez J."/>
            <person name="Henrissat B."/>
            <person name="Kuo A."/>
            <person name="Liang C."/>
            <person name="Lipzen A."/>
            <person name="Lutzoni F."/>
            <person name="Magnuson J."/>
            <person name="Mondo S."/>
            <person name="Nolan M."/>
            <person name="Ohm R."/>
            <person name="Pangilinan J."/>
            <person name="Park H.-J."/>
            <person name="Ramirez L."/>
            <person name="Alfaro M."/>
            <person name="Sun H."/>
            <person name="Tritt A."/>
            <person name="Yoshinaga Y."/>
            <person name="Zwiers L.-H."/>
            <person name="Turgeon B."/>
            <person name="Goodwin S."/>
            <person name="Spatafora J."/>
            <person name="Crous P."/>
            <person name="Grigoriev I."/>
        </authorList>
    </citation>
    <scope>NUCLEOTIDE SEQUENCE</scope>
    <source>
        <strain evidence="6">CBS 480.64</strain>
    </source>
</reference>
<evidence type="ECO:0000256" key="2">
    <source>
        <dbReference type="ARBA" id="ARBA00022737"/>
    </source>
</evidence>
<dbReference type="InterPro" id="IPR036322">
    <property type="entry name" value="WD40_repeat_dom_sf"/>
</dbReference>
<dbReference type="CDD" id="cd00200">
    <property type="entry name" value="WD40"/>
    <property type="match status" value="1"/>
</dbReference>
<name>A0A6A7BSR2_9PEZI</name>
<dbReference type="InterPro" id="IPR020472">
    <property type="entry name" value="WD40_PAC1"/>
</dbReference>
<dbReference type="EMBL" id="MU006037">
    <property type="protein sequence ID" value="KAF2857558.1"/>
    <property type="molecule type" value="Genomic_DNA"/>
</dbReference>
<keyword evidence="1 3" id="KW-0853">WD repeat</keyword>
<feature type="repeat" description="WD" evidence="3">
    <location>
        <begin position="1078"/>
        <end position="1119"/>
    </location>
</feature>
<feature type="repeat" description="WD" evidence="3">
    <location>
        <begin position="1287"/>
        <end position="1328"/>
    </location>
</feature>
<dbReference type="InterPro" id="IPR001680">
    <property type="entry name" value="WD40_rpt"/>
</dbReference>
<feature type="domain" description="NACHT" evidence="5">
    <location>
        <begin position="338"/>
        <end position="493"/>
    </location>
</feature>
<dbReference type="SUPFAM" id="SSF50978">
    <property type="entry name" value="WD40 repeat-like"/>
    <property type="match status" value="2"/>
</dbReference>
<feature type="repeat" description="WD" evidence="3">
    <location>
        <begin position="1329"/>
        <end position="1370"/>
    </location>
</feature>
<evidence type="ECO:0000256" key="3">
    <source>
        <dbReference type="PROSITE-ProRule" id="PRU00221"/>
    </source>
</evidence>
<dbReference type="PANTHER" id="PTHR19879:SF9">
    <property type="entry name" value="TRANSCRIPTION INITIATION FACTOR TFIID SUBUNIT 5"/>
    <property type="match status" value="1"/>
</dbReference>
<dbReference type="PROSITE" id="PS00678">
    <property type="entry name" value="WD_REPEATS_1"/>
    <property type="match status" value="2"/>
</dbReference>
<feature type="repeat" description="WD" evidence="3">
    <location>
        <begin position="1245"/>
        <end position="1286"/>
    </location>
</feature>
<feature type="region of interest" description="Disordered" evidence="4">
    <location>
        <begin position="1604"/>
        <end position="1638"/>
    </location>
</feature>
<dbReference type="Proteomes" id="UP000799421">
    <property type="component" value="Unassembled WGS sequence"/>
</dbReference>
<dbReference type="InterPro" id="IPR019775">
    <property type="entry name" value="WD40_repeat_CS"/>
</dbReference>
<dbReference type="Pfam" id="PF00400">
    <property type="entry name" value="WD40"/>
    <property type="match status" value="5"/>
</dbReference>
<dbReference type="Gene3D" id="3.40.50.300">
    <property type="entry name" value="P-loop containing nucleotide triphosphate hydrolases"/>
    <property type="match status" value="1"/>
</dbReference>
<accession>A0A6A7BSR2</accession>
<gene>
    <name evidence="6" type="ORF">K470DRAFT_297007</name>
</gene>
<dbReference type="OrthoDB" id="538223at2759"/>
<dbReference type="InterPro" id="IPR056884">
    <property type="entry name" value="NPHP3-like_N"/>
</dbReference>
<proteinExistence type="predicted"/>
<dbReference type="InterPro" id="IPR007111">
    <property type="entry name" value="NACHT_NTPase"/>
</dbReference>